<reference evidence="2 3" key="1">
    <citation type="submission" date="2018-11" db="EMBL/GenBank/DDBJ databases">
        <title>Novel bacteria species description.</title>
        <authorList>
            <person name="Han J.-H."/>
        </authorList>
    </citation>
    <scope>NUCLEOTIDE SEQUENCE [LARGE SCALE GENOMIC DNA]</scope>
    <source>
        <strain evidence="2 3">KCTC23259</strain>
    </source>
</reference>
<feature type="transmembrane region" description="Helical" evidence="1">
    <location>
        <begin position="33"/>
        <end position="51"/>
    </location>
</feature>
<keyword evidence="3" id="KW-1185">Reference proteome</keyword>
<evidence type="ECO:0000313" key="2">
    <source>
        <dbReference type="EMBL" id="MCP9764897.1"/>
    </source>
</evidence>
<feature type="transmembrane region" description="Helical" evidence="1">
    <location>
        <begin position="9"/>
        <end position="27"/>
    </location>
</feature>
<organism evidence="2 3">
    <name type="scientific">Lacihabitans soyangensis</name>
    <dbReference type="NCBI Taxonomy" id="869394"/>
    <lineage>
        <taxon>Bacteria</taxon>
        <taxon>Pseudomonadati</taxon>
        <taxon>Bacteroidota</taxon>
        <taxon>Cytophagia</taxon>
        <taxon>Cytophagales</taxon>
        <taxon>Leadbetterellaceae</taxon>
        <taxon>Lacihabitans</taxon>
    </lineage>
</organism>
<sequence length="151" mass="17617">MVNFKFSQFIFWYFIFITVDFAFVSLFTSELMILVGMGFYFMAGFVFSLFLKKLTIANMFCSLPNLITQIFSLLMVLVIDFSVIDDYLLFFFSFFVIIPSIVHLLSINNLLLVIECKAKLSIIISSLLQAFNDFVGVIKFFKVVFIPNFFW</sequence>
<dbReference type="Proteomes" id="UP001204144">
    <property type="component" value="Unassembled WGS sequence"/>
</dbReference>
<dbReference type="EMBL" id="RJUF01000177">
    <property type="protein sequence ID" value="MCP9764897.1"/>
    <property type="molecule type" value="Genomic_DNA"/>
</dbReference>
<comment type="caution">
    <text evidence="2">The sequence shown here is derived from an EMBL/GenBank/DDBJ whole genome shotgun (WGS) entry which is preliminary data.</text>
</comment>
<feature type="transmembrane region" description="Helical" evidence="1">
    <location>
        <begin position="63"/>
        <end position="84"/>
    </location>
</feature>
<keyword evidence="1" id="KW-1133">Transmembrane helix</keyword>
<gene>
    <name evidence="2" type="ORF">EGI31_18335</name>
</gene>
<keyword evidence="1" id="KW-0472">Membrane</keyword>
<evidence type="ECO:0000256" key="1">
    <source>
        <dbReference type="SAM" id="Phobius"/>
    </source>
</evidence>
<keyword evidence="1" id="KW-0812">Transmembrane</keyword>
<feature type="transmembrane region" description="Helical" evidence="1">
    <location>
        <begin position="90"/>
        <end position="113"/>
    </location>
</feature>
<dbReference type="AlphaFoldDB" id="A0AAE3H4P1"/>
<accession>A0AAE3H4P1</accession>
<evidence type="ECO:0000313" key="3">
    <source>
        <dbReference type="Proteomes" id="UP001204144"/>
    </source>
</evidence>
<name>A0AAE3H4P1_9BACT</name>
<protein>
    <submittedName>
        <fullName evidence="2">Uncharacterized protein</fullName>
    </submittedName>
</protein>
<proteinExistence type="predicted"/>